<dbReference type="EMBL" id="QDEB01124411">
    <property type="protein sequence ID" value="RZB39885.1"/>
    <property type="molecule type" value="Genomic_DNA"/>
</dbReference>
<evidence type="ECO:0000313" key="8">
    <source>
        <dbReference type="EMBL" id="RZB39885.1"/>
    </source>
</evidence>
<feature type="transmembrane region" description="Helical" evidence="7">
    <location>
        <begin position="217"/>
        <end position="239"/>
    </location>
</feature>
<accession>A0A482V9F1</accession>
<dbReference type="GO" id="GO:0005886">
    <property type="term" value="C:plasma membrane"/>
    <property type="evidence" value="ECO:0007669"/>
    <property type="project" value="TreeGrafter"/>
</dbReference>
<evidence type="ECO:0000256" key="4">
    <source>
        <dbReference type="ARBA" id="ARBA00022692"/>
    </source>
</evidence>
<keyword evidence="6 7" id="KW-0472">Membrane</keyword>
<feature type="transmembrane region" description="Helical" evidence="7">
    <location>
        <begin position="96"/>
        <end position="116"/>
    </location>
</feature>
<evidence type="ECO:0000256" key="3">
    <source>
        <dbReference type="ARBA" id="ARBA00022448"/>
    </source>
</evidence>
<evidence type="ECO:0000256" key="6">
    <source>
        <dbReference type="ARBA" id="ARBA00023136"/>
    </source>
</evidence>
<evidence type="ECO:0000256" key="1">
    <source>
        <dbReference type="ARBA" id="ARBA00004141"/>
    </source>
</evidence>
<keyword evidence="5 7" id="KW-1133">Transmembrane helix</keyword>
<dbReference type="PANTHER" id="PTHR10332:SF88">
    <property type="entry name" value="EQUILIBRATIVE NUCLEOSIDE TRANSPORTER 1, ISOFORM A"/>
    <property type="match status" value="1"/>
</dbReference>
<feature type="non-terminal residue" evidence="8">
    <location>
        <position position="380"/>
    </location>
</feature>
<dbReference type="Proteomes" id="UP000292052">
    <property type="component" value="Unassembled WGS sequence"/>
</dbReference>
<evidence type="ECO:0000256" key="5">
    <source>
        <dbReference type="ARBA" id="ARBA00022989"/>
    </source>
</evidence>
<dbReference type="Pfam" id="PF01733">
    <property type="entry name" value="Nucleoside_tran"/>
    <property type="match status" value="1"/>
</dbReference>
<feature type="transmembrane region" description="Helical" evidence="7">
    <location>
        <begin position="184"/>
        <end position="205"/>
    </location>
</feature>
<dbReference type="AlphaFoldDB" id="A0A482V9F1"/>
<comment type="subcellular location">
    <subcellularLocation>
        <location evidence="1">Membrane</location>
        <topology evidence="1">Multi-pass membrane protein</topology>
    </subcellularLocation>
</comment>
<feature type="transmembrane region" description="Helical" evidence="7">
    <location>
        <begin position="151"/>
        <end position="177"/>
    </location>
</feature>
<keyword evidence="3" id="KW-0813">Transport</keyword>
<feature type="transmembrane region" description="Helical" evidence="7">
    <location>
        <begin position="307"/>
        <end position="325"/>
    </location>
</feature>
<evidence type="ECO:0000313" key="9">
    <source>
        <dbReference type="Proteomes" id="UP000292052"/>
    </source>
</evidence>
<dbReference type="PANTHER" id="PTHR10332">
    <property type="entry name" value="EQUILIBRATIVE NUCLEOSIDE TRANSPORTER"/>
    <property type="match status" value="1"/>
</dbReference>
<evidence type="ECO:0000256" key="2">
    <source>
        <dbReference type="ARBA" id="ARBA00007965"/>
    </source>
</evidence>
<keyword evidence="9" id="KW-1185">Reference proteome</keyword>
<sequence>MESQKKLDIQRKPTICDERDPEKVDLEKIDLEAPPDRFYIIYILFFFLGLVHLLPWSFFTTATEYWMFKFRNTTINETDSEFRTDLQASFNASFKITLQVSDIIFLTLTIIFGRFIKARVRMIGVLMVILTLFVIVTIFTKIDTDSWQEGFFVMVMGITSGINAMNAIFTITMYTIIANFPHHYLAPYLTGAGLSKIFTSIFQIISLTLGLGTTNCALVYFCMGVFVIVFTLTVFIATGRNKFYLYHMRNTQEGQKEKMITFQEGFILLKKIWSSVVMMGLYLLSVDASPTALVVSEDEGSGPWSDIYFIPTITFLLAAVCDLIGRGISFKFSPPRHHLPVLIPHDYQYIIILILYSLTGGYLLSRCSYNISRLVETLLK</sequence>
<reference evidence="8 9" key="1">
    <citation type="submission" date="2017-03" db="EMBL/GenBank/DDBJ databases">
        <title>Genome of the blue death feigning beetle - Asbolus verrucosus.</title>
        <authorList>
            <person name="Rider S.D."/>
        </authorList>
    </citation>
    <scope>NUCLEOTIDE SEQUENCE [LARGE SCALE GENOMIC DNA]</scope>
    <source>
        <strain evidence="8">Butters</strain>
        <tissue evidence="8">Head and leg muscle</tissue>
    </source>
</reference>
<feature type="transmembrane region" description="Helical" evidence="7">
    <location>
        <begin position="38"/>
        <end position="59"/>
    </location>
</feature>
<name>A0A482V9F1_ASBVE</name>
<keyword evidence="4 7" id="KW-0812">Transmembrane</keyword>
<evidence type="ECO:0000256" key="7">
    <source>
        <dbReference type="SAM" id="Phobius"/>
    </source>
</evidence>
<feature type="transmembrane region" description="Helical" evidence="7">
    <location>
        <begin position="346"/>
        <end position="364"/>
    </location>
</feature>
<comment type="similarity">
    <text evidence="2">Belongs to the SLC29A/ENT transporter (TC 2.A.57) family.</text>
</comment>
<organism evidence="8 9">
    <name type="scientific">Asbolus verrucosus</name>
    <name type="common">Desert ironclad beetle</name>
    <dbReference type="NCBI Taxonomy" id="1661398"/>
    <lineage>
        <taxon>Eukaryota</taxon>
        <taxon>Metazoa</taxon>
        <taxon>Ecdysozoa</taxon>
        <taxon>Arthropoda</taxon>
        <taxon>Hexapoda</taxon>
        <taxon>Insecta</taxon>
        <taxon>Pterygota</taxon>
        <taxon>Neoptera</taxon>
        <taxon>Endopterygota</taxon>
        <taxon>Coleoptera</taxon>
        <taxon>Polyphaga</taxon>
        <taxon>Cucujiformia</taxon>
        <taxon>Tenebrionidae</taxon>
        <taxon>Pimeliinae</taxon>
        <taxon>Asbolus</taxon>
    </lineage>
</organism>
<feature type="transmembrane region" description="Helical" evidence="7">
    <location>
        <begin position="123"/>
        <end position="139"/>
    </location>
</feature>
<proteinExistence type="inferred from homology"/>
<comment type="caution">
    <text evidence="8">The sequence shown here is derived from an EMBL/GenBank/DDBJ whole genome shotgun (WGS) entry which is preliminary data.</text>
</comment>
<dbReference type="InterPro" id="IPR002259">
    <property type="entry name" value="Eqnu_transpt"/>
</dbReference>
<protein>
    <submittedName>
        <fullName evidence="8">Equilibrative nucleoside transporter 3</fullName>
    </submittedName>
</protein>
<dbReference type="GO" id="GO:0005337">
    <property type="term" value="F:nucleoside transmembrane transporter activity"/>
    <property type="evidence" value="ECO:0007669"/>
    <property type="project" value="InterPro"/>
</dbReference>
<dbReference type="OrthoDB" id="46396at2759"/>
<dbReference type="PRINTS" id="PR01130">
    <property type="entry name" value="DERENTRNSPRT"/>
</dbReference>
<gene>
    <name evidence="8" type="ORF">BDFB_013582</name>
</gene>